<feature type="compositionally biased region" description="Basic and acidic residues" evidence="1">
    <location>
        <begin position="28"/>
        <end position="37"/>
    </location>
</feature>
<feature type="region of interest" description="Disordered" evidence="1">
    <location>
        <begin position="1"/>
        <end position="55"/>
    </location>
</feature>
<feature type="compositionally biased region" description="Polar residues" evidence="1">
    <location>
        <begin position="1"/>
        <end position="16"/>
    </location>
</feature>
<dbReference type="AlphaFoldDB" id="T1L0V5"/>
<dbReference type="EnsemblMetazoa" id="tetur30g02090.1">
    <property type="protein sequence ID" value="tetur30g02090.1"/>
    <property type="gene ID" value="tetur30g02090"/>
</dbReference>
<sequence>MNPGNRVNQCNPNNFETGPGRNAAYSGKGDKPDKDNHANQLNPNNSQFGGGNTKK</sequence>
<feature type="compositionally biased region" description="Polar residues" evidence="1">
    <location>
        <begin position="38"/>
        <end position="47"/>
    </location>
</feature>
<dbReference type="Proteomes" id="UP000015104">
    <property type="component" value="Unassembled WGS sequence"/>
</dbReference>
<reference evidence="2" key="2">
    <citation type="submission" date="2015-06" db="UniProtKB">
        <authorList>
            <consortium name="EnsemblMetazoa"/>
        </authorList>
    </citation>
    <scope>IDENTIFICATION</scope>
</reference>
<keyword evidence="3" id="KW-1185">Reference proteome</keyword>
<dbReference type="EMBL" id="CAEY01000872">
    <property type="status" value="NOT_ANNOTATED_CDS"/>
    <property type="molecule type" value="Genomic_DNA"/>
</dbReference>
<dbReference type="HOGENOM" id="CLU_199288_0_0_1"/>
<organism evidence="2 3">
    <name type="scientific">Tetranychus urticae</name>
    <name type="common">Two-spotted spider mite</name>
    <dbReference type="NCBI Taxonomy" id="32264"/>
    <lineage>
        <taxon>Eukaryota</taxon>
        <taxon>Metazoa</taxon>
        <taxon>Ecdysozoa</taxon>
        <taxon>Arthropoda</taxon>
        <taxon>Chelicerata</taxon>
        <taxon>Arachnida</taxon>
        <taxon>Acari</taxon>
        <taxon>Acariformes</taxon>
        <taxon>Trombidiformes</taxon>
        <taxon>Prostigmata</taxon>
        <taxon>Eleutherengona</taxon>
        <taxon>Raphignathae</taxon>
        <taxon>Tetranychoidea</taxon>
        <taxon>Tetranychidae</taxon>
        <taxon>Tetranychus</taxon>
    </lineage>
</organism>
<evidence type="ECO:0000256" key="1">
    <source>
        <dbReference type="SAM" id="MobiDB-lite"/>
    </source>
</evidence>
<evidence type="ECO:0000313" key="2">
    <source>
        <dbReference type="EnsemblMetazoa" id="tetur30g02090.1"/>
    </source>
</evidence>
<evidence type="ECO:0000313" key="3">
    <source>
        <dbReference type="Proteomes" id="UP000015104"/>
    </source>
</evidence>
<protein>
    <submittedName>
        <fullName evidence="2">Uncharacterized protein</fullName>
    </submittedName>
</protein>
<reference evidence="3" key="1">
    <citation type="submission" date="2011-08" db="EMBL/GenBank/DDBJ databases">
        <authorList>
            <person name="Rombauts S."/>
        </authorList>
    </citation>
    <scope>NUCLEOTIDE SEQUENCE</scope>
    <source>
        <strain evidence="3">London</strain>
    </source>
</reference>
<accession>T1L0V5</accession>
<proteinExistence type="predicted"/>
<name>T1L0V5_TETUR</name>